<reference evidence="2" key="1">
    <citation type="submission" date="2023-07" db="EMBL/GenBank/DDBJ databases">
        <title>Whole-genome sequencing of a new Methanosarcina sp. Z-7115.</title>
        <authorList>
            <person name="Zhilina T.N."/>
            <person name="Merkel A.Y."/>
        </authorList>
    </citation>
    <scope>NUCLEOTIDE SEQUENCE [LARGE SCALE GENOMIC DNA]</scope>
    <source>
        <strain evidence="2">Z-7115</strain>
    </source>
</reference>
<name>A0ABU2CXW6_9EURY</name>
<evidence type="ECO:0000313" key="2">
    <source>
        <dbReference type="Proteomes" id="UP001246244"/>
    </source>
</evidence>
<comment type="caution">
    <text evidence="1">The sequence shown here is derived from an EMBL/GenBank/DDBJ whole genome shotgun (WGS) entry which is preliminary data.</text>
</comment>
<protein>
    <submittedName>
        <fullName evidence="1">Uncharacterized protein</fullName>
    </submittedName>
</protein>
<accession>A0ABU2CXW6</accession>
<evidence type="ECO:0000313" key="1">
    <source>
        <dbReference type="EMBL" id="MDR7664580.1"/>
    </source>
</evidence>
<keyword evidence="2" id="KW-1185">Reference proteome</keyword>
<organism evidence="1 2">
    <name type="scientific">Methanosarcina baikalica</name>
    <dbReference type="NCBI Taxonomy" id="3073890"/>
    <lineage>
        <taxon>Archaea</taxon>
        <taxon>Methanobacteriati</taxon>
        <taxon>Methanobacteriota</taxon>
        <taxon>Stenosarchaea group</taxon>
        <taxon>Methanomicrobia</taxon>
        <taxon>Methanosarcinales</taxon>
        <taxon>Methanosarcinaceae</taxon>
        <taxon>Methanosarcina</taxon>
    </lineage>
</organism>
<gene>
    <name evidence="1" type="ORF">RG963_02025</name>
</gene>
<dbReference type="RefSeq" id="WP_310574602.1">
    <property type="nucleotide sequence ID" value="NZ_JAVKPK010000004.1"/>
</dbReference>
<dbReference type="EMBL" id="JAVKPK010000004">
    <property type="protein sequence ID" value="MDR7664580.1"/>
    <property type="molecule type" value="Genomic_DNA"/>
</dbReference>
<dbReference type="Proteomes" id="UP001246244">
    <property type="component" value="Unassembled WGS sequence"/>
</dbReference>
<proteinExistence type="predicted"/>
<sequence length="89" mass="10813">MKQDGELWDLFMKKEECDPILLNKYGRFSYYLSSKINIFEPEISNFRIKNELNFEYPEGRKFAACPTYRFCMLWSTEYRSQNRKSSQRG</sequence>